<dbReference type="NCBIfam" id="TIGR02179">
    <property type="entry name" value="PorD_KorD"/>
    <property type="match status" value="1"/>
</dbReference>
<proteinExistence type="predicted"/>
<dbReference type="InterPro" id="IPR017900">
    <property type="entry name" value="4Fe4S_Fe_S_CS"/>
</dbReference>
<keyword evidence="4" id="KW-0677">Repeat</keyword>
<keyword evidence="6" id="KW-0411">Iron-sulfur</keyword>
<dbReference type="AlphaFoldDB" id="A0A645CX70"/>
<dbReference type="Gene3D" id="3.30.70.20">
    <property type="match status" value="1"/>
</dbReference>
<evidence type="ECO:0000313" key="8">
    <source>
        <dbReference type="EMBL" id="MPM81473.1"/>
    </source>
</evidence>
<keyword evidence="5" id="KW-0408">Iron</keyword>
<dbReference type="Pfam" id="PF14697">
    <property type="entry name" value="Fer4_21"/>
    <property type="match status" value="1"/>
</dbReference>
<sequence length="105" mass="11777">MKGNMAGHMKENLTWRETTPGGTIYDAGSAEKFKTGDWRAMKPVWIIEKCTQCMLCPPTCPDSAIPVNDSKRLDYDYDHCKGCGICAEVCPFHAIDFVREDAEEV</sequence>
<keyword evidence="2" id="KW-0004">4Fe-4S</keyword>
<evidence type="ECO:0000256" key="2">
    <source>
        <dbReference type="ARBA" id="ARBA00022485"/>
    </source>
</evidence>
<evidence type="ECO:0000256" key="5">
    <source>
        <dbReference type="ARBA" id="ARBA00023004"/>
    </source>
</evidence>
<dbReference type="GO" id="GO:0016625">
    <property type="term" value="F:oxidoreductase activity, acting on the aldehyde or oxo group of donors, iron-sulfur protein as acceptor"/>
    <property type="evidence" value="ECO:0007669"/>
    <property type="project" value="InterPro"/>
</dbReference>
<evidence type="ECO:0000256" key="3">
    <source>
        <dbReference type="ARBA" id="ARBA00022723"/>
    </source>
</evidence>
<dbReference type="PROSITE" id="PS00198">
    <property type="entry name" value="4FE4S_FER_1"/>
    <property type="match status" value="1"/>
</dbReference>
<evidence type="ECO:0000259" key="7">
    <source>
        <dbReference type="PROSITE" id="PS51379"/>
    </source>
</evidence>
<evidence type="ECO:0000256" key="1">
    <source>
        <dbReference type="ARBA" id="ARBA00001966"/>
    </source>
</evidence>
<feature type="domain" description="4Fe-4S ferredoxin-type" evidence="7">
    <location>
        <begin position="71"/>
        <end position="100"/>
    </location>
</feature>
<dbReference type="SUPFAM" id="SSF54862">
    <property type="entry name" value="4Fe-4S ferredoxins"/>
    <property type="match status" value="1"/>
</dbReference>
<protein>
    <submittedName>
        <fullName evidence="8">Pyruvate synthase subunit PorD</fullName>
    </submittedName>
</protein>
<dbReference type="GO" id="GO:0051539">
    <property type="term" value="F:4 iron, 4 sulfur cluster binding"/>
    <property type="evidence" value="ECO:0007669"/>
    <property type="project" value="UniProtKB-KW"/>
</dbReference>
<dbReference type="InterPro" id="IPR011898">
    <property type="entry name" value="PorD_KorD"/>
</dbReference>
<name>A0A645CX70_9ZZZZ</name>
<comment type="caution">
    <text evidence="8">The sequence shown here is derived from an EMBL/GenBank/DDBJ whole genome shotgun (WGS) entry which is preliminary data.</text>
</comment>
<keyword evidence="8" id="KW-0670">Pyruvate</keyword>
<dbReference type="InterPro" id="IPR017896">
    <property type="entry name" value="4Fe4S_Fe-S-bd"/>
</dbReference>
<accession>A0A645CX70</accession>
<comment type="cofactor">
    <cofactor evidence="1">
        <name>[4Fe-4S] cluster</name>
        <dbReference type="ChEBI" id="CHEBI:49883"/>
    </cofactor>
</comment>
<evidence type="ECO:0000256" key="4">
    <source>
        <dbReference type="ARBA" id="ARBA00022737"/>
    </source>
</evidence>
<dbReference type="PANTHER" id="PTHR43724:SF1">
    <property type="entry name" value="PYRUVATE SYNTHASE SUBUNIT PORD"/>
    <property type="match status" value="1"/>
</dbReference>
<feature type="domain" description="4Fe-4S ferredoxin-type" evidence="7">
    <location>
        <begin position="41"/>
        <end position="70"/>
    </location>
</feature>
<dbReference type="GO" id="GO:0046872">
    <property type="term" value="F:metal ion binding"/>
    <property type="evidence" value="ECO:0007669"/>
    <property type="project" value="UniProtKB-KW"/>
</dbReference>
<dbReference type="PANTHER" id="PTHR43724">
    <property type="entry name" value="PYRUVATE SYNTHASE SUBUNIT PORD"/>
    <property type="match status" value="1"/>
</dbReference>
<reference evidence="8" key="1">
    <citation type="submission" date="2019-08" db="EMBL/GenBank/DDBJ databases">
        <authorList>
            <person name="Kucharzyk K."/>
            <person name="Murdoch R.W."/>
            <person name="Higgins S."/>
            <person name="Loffler F."/>
        </authorList>
    </citation>
    <scope>NUCLEOTIDE SEQUENCE</scope>
</reference>
<dbReference type="PROSITE" id="PS51379">
    <property type="entry name" value="4FE4S_FER_2"/>
    <property type="match status" value="2"/>
</dbReference>
<dbReference type="EMBL" id="VSSQ01030810">
    <property type="protein sequence ID" value="MPM81473.1"/>
    <property type="molecule type" value="Genomic_DNA"/>
</dbReference>
<organism evidence="8">
    <name type="scientific">bioreactor metagenome</name>
    <dbReference type="NCBI Taxonomy" id="1076179"/>
    <lineage>
        <taxon>unclassified sequences</taxon>
        <taxon>metagenomes</taxon>
        <taxon>ecological metagenomes</taxon>
    </lineage>
</organism>
<evidence type="ECO:0000256" key="6">
    <source>
        <dbReference type="ARBA" id="ARBA00023014"/>
    </source>
</evidence>
<gene>
    <name evidence="8" type="primary">porD_7</name>
    <name evidence="8" type="ORF">SDC9_128526</name>
</gene>
<keyword evidence="3" id="KW-0479">Metal-binding</keyword>